<evidence type="ECO:0000259" key="4">
    <source>
        <dbReference type="SMART" id="SM00479"/>
    </source>
</evidence>
<keyword evidence="2" id="KW-0378">Hydrolase</keyword>
<dbReference type="EMBL" id="LR899012">
    <property type="protein sequence ID" value="CAD7089412.1"/>
    <property type="molecule type" value="Genomic_DNA"/>
</dbReference>
<organism evidence="5 6">
    <name type="scientific">Hermetia illucens</name>
    <name type="common">Black soldier fly</name>
    <dbReference type="NCBI Taxonomy" id="343691"/>
    <lineage>
        <taxon>Eukaryota</taxon>
        <taxon>Metazoa</taxon>
        <taxon>Ecdysozoa</taxon>
        <taxon>Arthropoda</taxon>
        <taxon>Hexapoda</taxon>
        <taxon>Insecta</taxon>
        <taxon>Pterygota</taxon>
        <taxon>Neoptera</taxon>
        <taxon>Endopterygota</taxon>
        <taxon>Diptera</taxon>
        <taxon>Brachycera</taxon>
        <taxon>Stratiomyomorpha</taxon>
        <taxon>Stratiomyidae</taxon>
        <taxon>Hermetiinae</taxon>
        <taxon>Hermetia</taxon>
    </lineage>
</organism>
<dbReference type="GO" id="GO:0000175">
    <property type="term" value="F:3'-5'-RNA exonuclease activity"/>
    <property type="evidence" value="ECO:0007669"/>
    <property type="project" value="InterPro"/>
</dbReference>
<evidence type="ECO:0000313" key="5">
    <source>
        <dbReference type="EMBL" id="CAD7089412.1"/>
    </source>
</evidence>
<evidence type="ECO:0000256" key="1">
    <source>
        <dbReference type="ARBA" id="ARBA00022722"/>
    </source>
</evidence>
<accession>A0A7R8UYM9</accession>
<dbReference type="SMART" id="SM00479">
    <property type="entry name" value="EXOIII"/>
    <property type="match status" value="1"/>
</dbReference>
<dbReference type="OMA" id="WIEHWID"/>
<dbReference type="CDD" id="cd06133">
    <property type="entry name" value="ERI-1_3'hExo_like"/>
    <property type="match status" value="1"/>
</dbReference>
<keyword evidence="6" id="KW-1185">Reference proteome</keyword>
<dbReference type="PANTHER" id="PTHR23044">
    <property type="entry name" value="3'-5' EXONUCLEASE ERI1-RELATED"/>
    <property type="match status" value="1"/>
</dbReference>
<keyword evidence="1" id="KW-0540">Nuclease</keyword>
<dbReference type="AlphaFoldDB" id="A0A7R8UYM9"/>
<sequence>MARYGFALDFEVSYEEIIEFGAVYFEIATGRMLEEFHRFVRPAENRTIHPYVARMTGITQAQVDGGISFAGALNQLKGWIQSRDNCIIITWSDNDLGVILKRECGSKHVPFPGCLTKWCDLQQVVAKKYNRTMTLEDALQTFDLPRYGNAHSALPDAKALVGISQKFRSDISITSCI</sequence>
<keyword evidence="3" id="KW-0269">Exonuclease</keyword>
<dbReference type="InParanoid" id="A0A7R8UYM9"/>
<name>A0A7R8UYM9_HERIL</name>
<protein>
    <recommendedName>
        <fullName evidence="4">Exonuclease domain-containing protein</fullName>
    </recommendedName>
</protein>
<dbReference type="PANTHER" id="PTHR23044:SF61">
    <property type="entry name" value="3'-5' EXORIBONUCLEASE 1-RELATED"/>
    <property type="match status" value="1"/>
</dbReference>
<evidence type="ECO:0000313" key="6">
    <source>
        <dbReference type="Proteomes" id="UP000594454"/>
    </source>
</evidence>
<dbReference type="Gene3D" id="3.30.420.10">
    <property type="entry name" value="Ribonuclease H-like superfamily/Ribonuclease H"/>
    <property type="match status" value="1"/>
</dbReference>
<dbReference type="InterPro" id="IPR047201">
    <property type="entry name" value="ERI-1_3'hExo-like"/>
</dbReference>
<dbReference type="GO" id="GO:0003676">
    <property type="term" value="F:nucleic acid binding"/>
    <property type="evidence" value="ECO:0007669"/>
    <property type="project" value="InterPro"/>
</dbReference>
<reference evidence="5 6" key="1">
    <citation type="submission" date="2020-11" db="EMBL/GenBank/DDBJ databases">
        <authorList>
            <person name="Wallbank WR R."/>
            <person name="Pardo Diaz C."/>
            <person name="Kozak K."/>
            <person name="Martin S."/>
            <person name="Jiggins C."/>
            <person name="Moest M."/>
            <person name="Warren A I."/>
            <person name="Generalovic N T."/>
            <person name="Byers J.R.P. K."/>
            <person name="Montejo-Kovacevich G."/>
            <person name="Yen C E."/>
        </authorList>
    </citation>
    <scope>NUCLEOTIDE SEQUENCE [LARGE SCALE GENOMIC DNA]</scope>
</reference>
<dbReference type="InterPro" id="IPR051274">
    <property type="entry name" value="3-5_Exoribonuclease"/>
</dbReference>
<evidence type="ECO:0000256" key="2">
    <source>
        <dbReference type="ARBA" id="ARBA00022801"/>
    </source>
</evidence>
<dbReference type="InterPro" id="IPR036397">
    <property type="entry name" value="RNaseH_sf"/>
</dbReference>
<dbReference type="Pfam" id="PF00929">
    <property type="entry name" value="RNase_T"/>
    <property type="match status" value="1"/>
</dbReference>
<proteinExistence type="predicted"/>
<dbReference type="InterPro" id="IPR012337">
    <property type="entry name" value="RNaseH-like_sf"/>
</dbReference>
<dbReference type="SUPFAM" id="SSF53098">
    <property type="entry name" value="Ribonuclease H-like"/>
    <property type="match status" value="1"/>
</dbReference>
<feature type="domain" description="Exonuclease" evidence="4">
    <location>
        <begin position="4"/>
        <end position="173"/>
    </location>
</feature>
<dbReference type="OrthoDB" id="448399at2759"/>
<dbReference type="Proteomes" id="UP000594454">
    <property type="component" value="Chromosome 4"/>
</dbReference>
<dbReference type="InterPro" id="IPR013520">
    <property type="entry name" value="Ribonucl_H"/>
</dbReference>
<evidence type="ECO:0000256" key="3">
    <source>
        <dbReference type="ARBA" id="ARBA00022839"/>
    </source>
</evidence>
<gene>
    <name evidence="5" type="ORF">HERILL_LOCUS11967</name>
</gene>